<name>A0A917PNH2_9DEIO</name>
<evidence type="ECO:0000313" key="2">
    <source>
        <dbReference type="Proteomes" id="UP000635726"/>
    </source>
</evidence>
<dbReference type="EMBL" id="BMOE01000013">
    <property type="protein sequence ID" value="GGJ84963.1"/>
    <property type="molecule type" value="Genomic_DNA"/>
</dbReference>
<comment type="caution">
    <text evidence="1">The sequence shown here is derived from an EMBL/GenBank/DDBJ whole genome shotgun (WGS) entry which is preliminary data.</text>
</comment>
<sequence length="91" mass="10226">MAGMSDELNLAREILQGRNHRDVPDDEILARSRQLFEDWMSGELRMERPKVYDHYALVIAALLRRVTELEARVQALEGRAAPAAGSGQPVP</sequence>
<reference evidence="1" key="2">
    <citation type="submission" date="2020-09" db="EMBL/GenBank/DDBJ databases">
        <authorList>
            <person name="Sun Q."/>
            <person name="Ohkuma M."/>
        </authorList>
    </citation>
    <scope>NUCLEOTIDE SEQUENCE</scope>
    <source>
        <strain evidence="1">JCM 14371</strain>
    </source>
</reference>
<dbReference type="AlphaFoldDB" id="A0A917PNH2"/>
<proteinExistence type="predicted"/>
<accession>A0A917PNH2</accession>
<keyword evidence="2" id="KW-1185">Reference proteome</keyword>
<dbReference type="Proteomes" id="UP000635726">
    <property type="component" value="Unassembled WGS sequence"/>
</dbReference>
<evidence type="ECO:0000313" key="1">
    <source>
        <dbReference type="EMBL" id="GGJ84963.1"/>
    </source>
</evidence>
<protein>
    <submittedName>
        <fullName evidence="1">Uncharacterized protein</fullName>
    </submittedName>
</protein>
<gene>
    <name evidence="1" type="ORF">GCM10008939_31090</name>
</gene>
<reference evidence="1" key="1">
    <citation type="journal article" date="2014" name="Int. J. Syst. Evol. Microbiol.">
        <title>Complete genome sequence of Corynebacterium casei LMG S-19264T (=DSM 44701T), isolated from a smear-ripened cheese.</title>
        <authorList>
            <consortium name="US DOE Joint Genome Institute (JGI-PGF)"/>
            <person name="Walter F."/>
            <person name="Albersmeier A."/>
            <person name="Kalinowski J."/>
            <person name="Ruckert C."/>
        </authorList>
    </citation>
    <scope>NUCLEOTIDE SEQUENCE</scope>
    <source>
        <strain evidence="1">JCM 14371</strain>
    </source>
</reference>
<organism evidence="1 2">
    <name type="scientific">Deinococcus aquiradiocola</name>
    <dbReference type="NCBI Taxonomy" id="393059"/>
    <lineage>
        <taxon>Bacteria</taxon>
        <taxon>Thermotogati</taxon>
        <taxon>Deinococcota</taxon>
        <taxon>Deinococci</taxon>
        <taxon>Deinococcales</taxon>
        <taxon>Deinococcaceae</taxon>
        <taxon>Deinococcus</taxon>
    </lineage>
</organism>